<proteinExistence type="predicted"/>
<dbReference type="Ensembl" id="ENSCSAVT00000007894.1">
    <property type="protein sequence ID" value="ENSCSAVP00000007791.1"/>
    <property type="gene ID" value="ENSCSAVG00000004654.1"/>
</dbReference>
<keyword evidence="2" id="KW-1185">Reference proteome</keyword>
<reference evidence="2" key="1">
    <citation type="submission" date="2003-08" db="EMBL/GenBank/DDBJ databases">
        <authorList>
            <person name="Birren B."/>
            <person name="Nusbaum C."/>
            <person name="Abebe A."/>
            <person name="Abouelleil A."/>
            <person name="Adekoya E."/>
            <person name="Ait-zahra M."/>
            <person name="Allen N."/>
            <person name="Allen T."/>
            <person name="An P."/>
            <person name="Anderson M."/>
            <person name="Anderson S."/>
            <person name="Arachchi H."/>
            <person name="Armbruster J."/>
            <person name="Bachantsang P."/>
            <person name="Baldwin J."/>
            <person name="Barry A."/>
            <person name="Bayul T."/>
            <person name="Blitshsteyn B."/>
            <person name="Bloom T."/>
            <person name="Blye J."/>
            <person name="Boguslavskiy L."/>
            <person name="Borowsky M."/>
            <person name="Boukhgalter B."/>
            <person name="Brunache A."/>
            <person name="Butler J."/>
            <person name="Calixte N."/>
            <person name="Calvo S."/>
            <person name="Camarata J."/>
            <person name="Campo K."/>
            <person name="Chang J."/>
            <person name="Cheshatsang Y."/>
            <person name="Citroen M."/>
            <person name="Collymore A."/>
            <person name="Considine T."/>
            <person name="Cook A."/>
            <person name="Cooke P."/>
            <person name="Corum B."/>
            <person name="Cuomo C."/>
            <person name="David R."/>
            <person name="Dawoe T."/>
            <person name="Degray S."/>
            <person name="Dodge S."/>
            <person name="Dooley K."/>
            <person name="Dorje P."/>
            <person name="Dorjee K."/>
            <person name="Dorris L."/>
            <person name="Duffey N."/>
            <person name="Dupes A."/>
            <person name="Elkins T."/>
            <person name="Engels R."/>
            <person name="Erickson J."/>
            <person name="Farina A."/>
            <person name="Faro S."/>
            <person name="Ferreira P."/>
            <person name="Fischer H."/>
            <person name="Fitzgerald M."/>
            <person name="Foley K."/>
            <person name="Gage D."/>
            <person name="Galagan J."/>
            <person name="Gearin G."/>
            <person name="Gnerre S."/>
            <person name="Gnirke A."/>
            <person name="Goyette A."/>
            <person name="Graham J."/>
            <person name="Grandbois E."/>
            <person name="Gyaltsen K."/>
            <person name="Hafez N."/>
            <person name="Hagopian D."/>
            <person name="Hagos B."/>
            <person name="Hall J."/>
            <person name="Hatcher B."/>
            <person name="Heller A."/>
            <person name="Higgins H."/>
            <person name="Honan T."/>
            <person name="Horn A."/>
            <person name="Houde N."/>
            <person name="Hughes L."/>
            <person name="Hulme W."/>
            <person name="Husby E."/>
            <person name="Iliev I."/>
            <person name="Jaffe D."/>
            <person name="Jones C."/>
            <person name="Kamal M."/>
            <person name="Kamat A."/>
            <person name="Kamvysselis M."/>
            <person name="Karlsson E."/>
            <person name="Kells C."/>
            <person name="Kieu A."/>
            <person name="Kisner P."/>
            <person name="Kodira C."/>
            <person name="Kulbokas E."/>
            <person name="Labutti K."/>
            <person name="Lama D."/>
            <person name="Landers T."/>
            <person name="Leger J."/>
            <person name="Levine S."/>
            <person name="Lewis D."/>
            <person name="Lewis T."/>
            <person name="Lindblad-toh K."/>
            <person name="Liu X."/>
            <person name="Lokyitsang T."/>
            <person name="Lokyitsang Y."/>
            <person name="Lucien O."/>
            <person name="Lui A."/>
            <person name="Ma L.J."/>
            <person name="Mabbitt R."/>
            <person name="Macdonald J."/>
            <person name="Maclean C."/>
            <person name="Major J."/>
            <person name="Manning J."/>
            <person name="Marabella R."/>
            <person name="Maru K."/>
            <person name="Matthews C."/>
            <person name="Mauceli E."/>
            <person name="Mccarthy M."/>
            <person name="Mcdonough S."/>
            <person name="Mcghee T."/>
            <person name="Meldrim J."/>
            <person name="Meneus L."/>
            <person name="Mesirov J."/>
            <person name="Mihalev A."/>
            <person name="Mihova T."/>
            <person name="Mikkelsen T."/>
            <person name="Mlenga V."/>
            <person name="Moru K."/>
            <person name="Mozes J."/>
            <person name="Mulrain L."/>
            <person name="Munson G."/>
            <person name="Naylor J."/>
            <person name="Newes C."/>
            <person name="Nguyen C."/>
            <person name="Nguyen N."/>
            <person name="Nguyen T."/>
            <person name="Nicol R."/>
            <person name="Nielsen C."/>
            <person name="Nizzari M."/>
            <person name="Norbu C."/>
            <person name="Norbu N."/>
            <person name="O'donnell P."/>
            <person name="Okoawo O."/>
            <person name="O'leary S."/>
            <person name="Omotosho B."/>
            <person name="O'neill K."/>
            <person name="Osman S."/>
            <person name="Parker S."/>
            <person name="Perrin D."/>
            <person name="Phunkhang P."/>
            <person name="Piqani B."/>
            <person name="Purcell S."/>
            <person name="Rachupka T."/>
            <person name="Ramasamy U."/>
            <person name="Rameau R."/>
            <person name="Ray V."/>
            <person name="Raymond C."/>
            <person name="Retta R."/>
            <person name="Richardson S."/>
            <person name="Rise C."/>
            <person name="Rodriguez J."/>
            <person name="Rogers J."/>
            <person name="Rogov P."/>
            <person name="Rutman M."/>
            <person name="Schupbach R."/>
            <person name="Seaman C."/>
            <person name="Settipalli S."/>
            <person name="Sharpe T."/>
            <person name="Sheridan J."/>
            <person name="Sherpa N."/>
            <person name="Shi J."/>
            <person name="Smirnov S."/>
            <person name="Smith C."/>
            <person name="Sougnez C."/>
            <person name="Spencer B."/>
            <person name="Stalker J."/>
            <person name="Stange-thomann N."/>
            <person name="Stavropoulos S."/>
            <person name="Stetson K."/>
            <person name="Stone C."/>
            <person name="Stone S."/>
            <person name="Stubbs M."/>
            <person name="Talamas J."/>
            <person name="Tchuinga P."/>
            <person name="Tenzing P."/>
            <person name="Tesfaye S."/>
            <person name="Theodore J."/>
            <person name="Thoulutsang Y."/>
            <person name="Topham K."/>
            <person name="Towey S."/>
            <person name="Tsamla T."/>
            <person name="Tsomo N."/>
            <person name="Vallee D."/>
            <person name="Vassiliev H."/>
            <person name="Venkataraman V."/>
            <person name="Vinson J."/>
            <person name="Vo A."/>
            <person name="Wade C."/>
            <person name="Wang S."/>
            <person name="Wangchuk T."/>
            <person name="Wangdi T."/>
            <person name="Whittaker C."/>
            <person name="Wilkinson J."/>
            <person name="Wu Y."/>
            <person name="Wyman D."/>
            <person name="Yadav S."/>
            <person name="Yang S."/>
            <person name="Yang X."/>
            <person name="Yeager S."/>
            <person name="Yee E."/>
            <person name="Young G."/>
            <person name="Zainoun J."/>
            <person name="Zembeck L."/>
            <person name="Zimmer A."/>
            <person name="Zody M."/>
            <person name="Lander E."/>
        </authorList>
    </citation>
    <scope>NUCLEOTIDE SEQUENCE [LARGE SCALE GENOMIC DNA]</scope>
</reference>
<accession>H2YR31</accession>
<protein>
    <submittedName>
        <fullName evidence="1">Uncharacterized protein</fullName>
    </submittedName>
</protein>
<evidence type="ECO:0000313" key="2">
    <source>
        <dbReference type="Proteomes" id="UP000007875"/>
    </source>
</evidence>
<name>H2YR31_CIOSA</name>
<sequence length="83" mass="9551">MRISRINPLVGDCVFPINVKLRETCYEEYVHIQVSGLLRRGRMLWQHPVLRGRSDGLRRGSVGARFLVPLGNPPTEHHLAHRD</sequence>
<reference evidence="1" key="3">
    <citation type="submission" date="2025-09" db="UniProtKB">
        <authorList>
            <consortium name="Ensembl"/>
        </authorList>
    </citation>
    <scope>IDENTIFICATION</scope>
</reference>
<reference evidence="1" key="2">
    <citation type="submission" date="2025-08" db="UniProtKB">
        <authorList>
            <consortium name="Ensembl"/>
        </authorList>
    </citation>
    <scope>IDENTIFICATION</scope>
</reference>
<evidence type="ECO:0000313" key="1">
    <source>
        <dbReference type="Ensembl" id="ENSCSAVP00000007791.1"/>
    </source>
</evidence>
<organism evidence="1 2">
    <name type="scientific">Ciona savignyi</name>
    <name type="common">Pacific transparent sea squirt</name>
    <dbReference type="NCBI Taxonomy" id="51511"/>
    <lineage>
        <taxon>Eukaryota</taxon>
        <taxon>Metazoa</taxon>
        <taxon>Chordata</taxon>
        <taxon>Tunicata</taxon>
        <taxon>Ascidiacea</taxon>
        <taxon>Phlebobranchia</taxon>
        <taxon>Cionidae</taxon>
        <taxon>Ciona</taxon>
    </lineage>
</organism>
<dbReference type="Proteomes" id="UP000007875">
    <property type="component" value="Unassembled WGS sequence"/>
</dbReference>
<dbReference type="HOGENOM" id="CLU_2541904_0_0_1"/>
<dbReference type="InParanoid" id="H2YR31"/>
<dbReference type="AlphaFoldDB" id="H2YR31"/>